<protein>
    <recommendedName>
        <fullName evidence="3">Pseudouridine synthase</fullName>
        <ecNumber evidence="3">5.4.99.-</ecNumber>
    </recommendedName>
</protein>
<comment type="catalytic activity">
    <reaction evidence="1 3">
        <text>a uridine in RNA = a pseudouridine in RNA</text>
        <dbReference type="Rhea" id="RHEA:48348"/>
        <dbReference type="Rhea" id="RHEA-COMP:12068"/>
        <dbReference type="Rhea" id="RHEA-COMP:12069"/>
        <dbReference type="ChEBI" id="CHEBI:65314"/>
        <dbReference type="ChEBI" id="CHEBI:65315"/>
    </reaction>
</comment>
<accession>A0ABV5WV87</accession>
<reference evidence="5 6" key="1">
    <citation type="submission" date="2024-09" db="EMBL/GenBank/DDBJ databases">
        <authorList>
            <person name="Sun Q."/>
            <person name="Mori K."/>
        </authorList>
    </citation>
    <scope>NUCLEOTIDE SEQUENCE [LARGE SCALE GENOMIC DNA]</scope>
    <source>
        <strain evidence="5 6">TBRC 4576</strain>
    </source>
</reference>
<dbReference type="InterPro" id="IPR020103">
    <property type="entry name" value="PsdUridine_synth_cat_dom_sf"/>
</dbReference>
<evidence type="ECO:0000256" key="1">
    <source>
        <dbReference type="ARBA" id="ARBA00000073"/>
    </source>
</evidence>
<dbReference type="NCBIfam" id="TIGR00005">
    <property type="entry name" value="rluA_subfam"/>
    <property type="match status" value="1"/>
</dbReference>
<dbReference type="CDD" id="cd02869">
    <property type="entry name" value="PseudoU_synth_RluA_like"/>
    <property type="match status" value="1"/>
</dbReference>
<dbReference type="EMBL" id="JBHLZY010000013">
    <property type="protein sequence ID" value="MFB9769451.1"/>
    <property type="molecule type" value="Genomic_DNA"/>
</dbReference>
<dbReference type="PANTHER" id="PTHR21600:SF35">
    <property type="entry name" value="PSEUDOURIDINE SYNTHASE"/>
    <property type="match status" value="1"/>
</dbReference>
<evidence type="ECO:0000313" key="6">
    <source>
        <dbReference type="Proteomes" id="UP001589691"/>
    </source>
</evidence>
<comment type="caution">
    <text evidence="5">The sequence shown here is derived from an EMBL/GenBank/DDBJ whole genome shotgun (WGS) entry which is preliminary data.</text>
</comment>
<evidence type="ECO:0000256" key="3">
    <source>
        <dbReference type="RuleBase" id="RU362028"/>
    </source>
</evidence>
<dbReference type="PANTHER" id="PTHR21600">
    <property type="entry name" value="MITOCHONDRIAL RNA PSEUDOURIDINE SYNTHASE"/>
    <property type="match status" value="1"/>
</dbReference>
<dbReference type="Pfam" id="PF00849">
    <property type="entry name" value="PseudoU_synth_2"/>
    <property type="match status" value="1"/>
</dbReference>
<dbReference type="GO" id="GO:0016853">
    <property type="term" value="F:isomerase activity"/>
    <property type="evidence" value="ECO:0007669"/>
    <property type="project" value="UniProtKB-KW"/>
</dbReference>
<dbReference type="InterPro" id="IPR050188">
    <property type="entry name" value="RluA_PseudoU_synthase"/>
</dbReference>
<dbReference type="Gene3D" id="3.30.2350.10">
    <property type="entry name" value="Pseudouridine synthase"/>
    <property type="match status" value="1"/>
</dbReference>
<evidence type="ECO:0000259" key="4">
    <source>
        <dbReference type="Pfam" id="PF00849"/>
    </source>
</evidence>
<name>A0ABV5WV87_9LACO</name>
<keyword evidence="3 5" id="KW-0413">Isomerase</keyword>
<feature type="domain" description="Pseudouridine synthase RsuA/RluA-like" evidence="4">
    <location>
        <begin position="86"/>
        <end position="238"/>
    </location>
</feature>
<dbReference type="SUPFAM" id="SSF55120">
    <property type="entry name" value="Pseudouridine synthase"/>
    <property type="match status" value="1"/>
</dbReference>
<keyword evidence="6" id="KW-1185">Reference proteome</keyword>
<evidence type="ECO:0000256" key="2">
    <source>
        <dbReference type="ARBA" id="ARBA00010876"/>
    </source>
</evidence>
<comment type="function">
    <text evidence="3">Responsible for synthesis of pseudouridine from uracil.</text>
</comment>
<proteinExistence type="inferred from homology"/>
<dbReference type="InterPro" id="IPR006225">
    <property type="entry name" value="PsdUridine_synth_RluC/D"/>
</dbReference>
<comment type="similarity">
    <text evidence="2 3">Belongs to the pseudouridine synthase RluA family.</text>
</comment>
<dbReference type="RefSeq" id="WP_137643669.1">
    <property type="nucleotide sequence ID" value="NZ_BJEA01000023.1"/>
</dbReference>
<sequence length="304" mass="33970">MKFTWHNDAQEPMKVKTLLTQHGVTRSLLKKVKFHGGAILVDHQPVLAIHMLTGGETVTMVTPPEIGNDHLGVSTLPINVVYEDRDYLVVNKPAGVASVPAHALPDTTLANRVKGYYRQQGYANEVVHITTRLDRDTSGIVLFAKHHFAHSIIDHQLKAHSMRKIYLAVVAGRIDADHGWLDSPIGRAPDSFIKRMVTPTGKPSLTEYWVVKRLTNMTVVRVQLHSGRTHQIRVHFAAAGHPLVGDALYAGPADPLMTRQALHCMQLSFFDPFQERWLTNFAPLPADLANLIKTRQAANFERPF</sequence>
<dbReference type="EC" id="5.4.99.-" evidence="3"/>
<gene>
    <name evidence="5" type="ORF">ACFFLI_06075</name>
</gene>
<organism evidence="5 6">
    <name type="scientific">Lactiplantibacillus modestisalitolerans</name>
    <dbReference type="NCBI Taxonomy" id="1457219"/>
    <lineage>
        <taxon>Bacteria</taxon>
        <taxon>Bacillati</taxon>
        <taxon>Bacillota</taxon>
        <taxon>Bacilli</taxon>
        <taxon>Lactobacillales</taxon>
        <taxon>Lactobacillaceae</taxon>
        <taxon>Lactiplantibacillus</taxon>
    </lineage>
</organism>
<dbReference type="InterPro" id="IPR006145">
    <property type="entry name" value="PsdUridine_synth_RsuA/RluA"/>
</dbReference>
<evidence type="ECO:0000313" key="5">
    <source>
        <dbReference type="EMBL" id="MFB9769451.1"/>
    </source>
</evidence>
<dbReference type="Proteomes" id="UP001589691">
    <property type="component" value="Unassembled WGS sequence"/>
</dbReference>